<dbReference type="RefSeq" id="WP_138666362.1">
    <property type="nucleotide sequence ID" value="NZ_VCKY01000034.1"/>
</dbReference>
<protein>
    <submittedName>
        <fullName evidence="1">Uncharacterized protein</fullName>
    </submittedName>
</protein>
<proteinExistence type="predicted"/>
<dbReference type="OrthoDB" id="3541903at2"/>
<keyword evidence="2" id="KW-1185">Reference proteome</keyword>
<dbReference type="Proteomes" id="UP000309128">
    <property type="component" value="Unassembled WGS sequence"/>
</dbReference>
<name>A0A5S4FNM8_9ACTN</name>
<comment type="caution">
    <text evidence="1">The sequence shown here is derived from an EMBL/GenBank/DDBJ whole genome shotgun (WGS) entry which is preliminary data.</text>
</comment>
<evidence type="ECO:0000313" key="2">
    <source>
        <dbReference type="Proteomes" id="UP000309128"/>
    </source>
</evidence>
<dbReference type="EMBL" id="VCKY01000034">
    <property type="protein sequence ID" value="TMR22054.1"/>
    <property type="molecule type" value="Genomic_DNA"/>
</dbReference>
<organism evidence="1 2">
    <name type="scientific">Nonomuraea turkmeniaca</name>
    <dbReference type="NCBI Taxonomy" id="103838"/>
    <lineage>
        <taxon>Bacteria</taxon>
        <taxon>Bacillati</taxon>
        <taxon>Actinomycetota</taxon>
        <taxon>Actinomycetes</taxon>
        <taxon>Streptosporangiales</taxon>
        <taxon>Streptosporangiaceae</taxon>
        <taxon>Nonomuraea</taxon>
    </lineage>
</organism>
<gene>
    <name evidence="1" type="ORF">ETD86_12845</name>
</gene>
<reference evidence="1 2" key="1">
    <citation type="submission" date="2019-05" db="EMBL/GenBank/DDBJ databases">
        <title>Draft genome sequence of Nonomuraea turkmeniaca DSM 43926.</title>
        <authorList>
            <person name="Saricaoglu S."/>
            <person name="Isik K."/>
        </authorList>
    </citation>
    <scope>NUCLEOTIDE SEQUENCE [LARGE SCALE GENOMIC DNA]</scope>
    <source>
        <strain evidence="1 2">DSM 43926</strain>
    </source>
</reference>
<sequence length="125" mass="13433">MRLRLSMRAWAGSEDAKALLAELEHAARLRLLQQPIAEVDEKKSAAVASLITALEPHQTAVVMLGSIMILKVDGVLAVRDLTPRELAFMARNPGLVRNPVELLAGLDTVAAQATAPPVRQHALEG</sequence>
<accession>A0A5S4FNM8</accession>
<evidence type="ECO:0000313" key="1">
    <source>
        <dbReference type="EMBL" id="TMR22054.1"/>
    </source>
</evidence>
<dbReference type="AlphaFoldDB" id="A0A5S4FNM8"/>